<organism evidence="1 2">
    <name type="scientific">Microscilla marina ATCC 23134</name>
    <dbReference type="NCBI Taxonomy" id="313606"/>
    <lineage>
        <taxon>Bacteria</taxon>
        <taxon>Pseudomonadati</taxon>
        <taxon>Bacteroidota</taxon>
        <taxon>Cytophagia</taxon>
        <taxon>Cytophagales</taxon>
        <taxon>Microscillaceae</taxon>
        <taxon>Microscilla</taxon>
    </lineage>
</organism>
<dbReference type="AlphaFoldDB" id="A1ZDH6"/>
<dbReference type="EMBL" id="AAWS01000002">
    <property type="protein sequence ID" value="EAY31715.1"/>
    <property type="molecule type" value="Genomic_DNA"/>
</dbReference>
<reference evidence="1 2" key="1">
    <citation type="submission" date="2007-01" db="EMBL/GenBank/DDBJ databases">
        <authorList>
            <person name="Haygood M."/>
            <person name="Podell S."/>
            <person name="Anderson C."/>
            <person name="Hopkinson B."/>
            <person name="Roe K."/>
            <person name="Barbeau K."/>
            <person name="Gaasterland T."/>
            <person name="Ferriera S."/>
            <person name="Johnson J."/>
            <person name="Kravitz S."/>
            <person name="Beeson K."/>
            <person name="Sutton G."/>
            <person name="Rogers Y.-H."/>
            <person name="Friedman R."/>
            <person name="Frazier M."/>
            <person name="Venter J.C."/>
        </authorList>
    </citation>
    <scope>NUCLEOTIDE SEQUENCE [LARGE SCALE GENOMIC DNA]</scope>
    <source>
        <strain evidence="1 2">ATCC 23134</strain>
    </source>
</reference>
<name>A1ZDH6_MICM2</name>
<accession>A1ZDH6</accession>
<proteinExistence type="predicted"/>
<protein>
    <submittedName>
        <fullName evidence="1">Uncharacterized protein</fullName>
    </submittedName>
</protein>
<sequence length="64" mass="7262">MGGRASILYYTNFGEGTLALRPELGLTLRSNIYLFYGYHFTFDKSHLIPRVHQLTLGFTLVGSH</sequence>
<gene>
    <name evidence="1" type="ORF">M23134_05221</name>
</gene>
<comment type="caution">
    <text evidence="1">The sequence shown here is derived from an EMBL/GenBank/DDBJ whole genome shotgun (WGS) entry which is preliminary data.</text>
</comment>
<dbReference type="Proteomes" id="UP000004095">
    <property type="component" value="Unassembled WGS sequence"/>
</dbReference>
<keyword evidence="2" id="KW-1185">Reference proteome</keyword>
<evidence type="ECO:0000313" key="2">
    <source>
        <dbReference type="Proteomes" id="UP000004095"/>
    </source>
</evidence>
<evidence type="ECO:0000313" key="1">
    <source>
        <dbReference type="EMBL" id="EAY31715.1"/>
    </source>
</evidence>